<dbReference type="OrthoDB" id="7365273at2"/>
<evidence type="ECO:0000313" key="4">
    <source>
        <dbReference type="Proteomes" id="UP000480854"/>
    </source>
</evidence>
<feature type="region of interest" description="Disordered" evidence="1">
    <location>
        <begin position="105"/>
        <end position="137"/>
    </location>
</feature>
<dbReference type="SMART" id="SM00530">
    <property type="entry name" value="HTH_XRE"/>
    <property type="match status" value="1"/>
</dbReference>
<proteinExistence type="predicted"/>
<dbReference type="SUPFAM" id="SSF47413">
    <property type="entry name" value="lambda repressor-like DNA-binding domains"/>
    <property type="match status" value="1"/>
</dbReference>
<dbReference type="EMBL" id="QOKW01000028">
    <property type="protein sequence ID" value="KAA0676990.1"/>
    <property type="molecule type" value="Genomic_DNA"/>
</dbReference>
<dbReference type="PROSITE" id="PS50943">
    <property type="entry name" value="HTH_CROC1"/>
    <property type="match status" value="1"/>
</dbReference>
<evidence type="ECO:0000313" key="3">
    <source>
        <dbReference type="EMBL" id="KAA0676990.1"/>
    </source>
</evidence>
<organism evidence="3 4">
    <name type="scientific">Roseomonas genomospecies 6</name>
    <dbReference type="NCBI Taxonomy" id="214106"/>
    <lineage>
        <taxon>Bacteria</taxon>
        <taxon>Pseudomonadati</taxon>
        <taxon>Pseudomonadota</taxon>
        <taxon>Alphaproteobacteria</taxon>
        <taxon>Acetobacterales</taxon>
        <taxon>Roseomonadaceae</taxon>
        <taxon>Roseomonas</taxon>
    </lineage>
</organism>
<dbReference type="GO" id="GO:0003677">
    <property type="term" value="F:DNA binding"/>
    <property type="evidence" value="ECO:0007669"/>
    <property type="project" value="InterPro"/>
</dbReference>
<comment type="caution">
    <text evidence="3">The sequence shown here is derived from an EMBL/GenBank/DDBJ whole genome shotgun (WGS) entry which is preliminary data.</text>
</comment>
<sequence>MKAEGGTYKTKGSPVYPAVARAIGKLGQDISLARRSRRIPAEDFARAMGVSRATLHRLEKGDAGVALNTLAMALNALGRLDLLTNLLDQSKDEVALMVLRQDVPTRVSKPRAKKKKGSEPDDAMSGPIVSNDDVEGW</sequence>
<dbReference type="Pfam" id="PF13560">
    <property type="entry name" value="HTH_31"/>
    <property type="match status" value="1"/>
</dbReference>
<dbReference type="AlphaFoldDB" id="A0A9W7KPL1"/>
<name>A0A9W7KPL1_9PROT</name>
<dbReference type="InterPro" id="IPR010982">
    <property type="entry name" value="Lambda_DNA-bd_dom_sf"/>
</dbReference>
<protein>
    <submittedName>
        <fullName evidence="3">XRE family transcriptional regulator</fullName>
    </submittedName>
</protein>
<evidence type="ECO:0000259" key="2">
    <source>
        <dbReference type="PROSITE" id="PS50943"/>
    </source>
</evidence>
<gene>
    <name evidence="3" type="ORF">DS843_25275</name>
</gene>
<dbReference type="CDD" id="cd00093">
    <property type="entry name" value="HTH_XRE"/>
    <property type="match status" value="1"/>
</dbReference>
<dbReference type="RefSeq" id="WP_149471609.1">
    <property type="nucleotide sequence ID" value="NZ_QOKW01000028.1"/>
</dbReference>
<dbReference type="InterPro" id="IPR001387">
    <property type="entry name" value="Cro/C1-type_HTH"/>
</dbReference>
<accession>A0A9W7KPL1</accession>
<dbReference type="Gene3D" id="1.10.260.40">
    <property type="entry name" value="lambda repressor-like DNA-binding domains"/>
    <property type="match status" value="1"/>
</dbReference>
<reference evidence="3 4" key="1">
    <citation type="submission" date="2018-07" db="EMBL/GenBank/DDBJ databases">
        <title>Genome sequence of Azospirillum sp. ATCC 49961.</title>
        <authorList>
            <person name="Sant'Anna F.H."/>
            <person name="Baldani J.I."/>
            <person name="Zilli J.E."/>
            <person name="Reis V.M."/>
            <person name="Hartmann A."/>
            <person name="Cruz L."/>
            <person name="de Souza E.M."/>
            <person name="de Oliveira Pedrosa F."/>
            <person name="Passaglia L.M.P."/>
        </authorList>
    </citation>
    <scope>NUCLEOTIDE SEQUENCE [LARGE SCALE GENOMIC DNA]</scope>
    <source>
        <strain evidence="3 4">ATCC 49961</strain>
    </source>
</reference>
<keyword evidence="4" id="KW-1185">Reference proteome</keyword>
<evidence type="ECO:0000256" key="1">
    <source>
        <dbReference type="SAM" id="MobiDB-lite"/>
    </source>
</evidence>
<feature type="domain" description="HTH cro/C1-type" evidence="2">
    <location>
        <begin position="30"/>
        <end position="83"/>
    </location>
</feature>
<dbReference type="Proteomes" id="UP000480854">
    <property type="component" value="Unassembled WGS sequence"/>
</dbReference>